<dbReference type="InterPro" id="IPR000718">
    <property type="entry name" value="Peptidase_M13"/>
</dbReference>
<dbReference type="GO" id="GO:0004222">
    <property type="term" value="F:metalloendopeptidase activity"/>
    <property type="evidence" value="ECO:0007669"/>
    <property type="project" value="InterPro"/>
</dbReference>
<dbReference type="CDD" id="cd08662">
    <property type="entry name" value="M13"/>
    <property type="match status" value="1"/>
</dbReference>
<organism evidence="2 3">
    <name type="scientific">Pseudopedobacter saltans</name>
    <dbReference type="NCBI Taxonomy" id="151895"/>
    <lineage>
        <taxon>Bacteria</taxon>
        <taxon>Pseudomonadati</taxon>
        <taxon>Bacteroidota</taxon>
        <taxon>Sphingobacteriia</taxon>
        <taxon>Sphingobacteriales</taxon>
        <taxon>Sphingobacteriaceae</taxon>
        <taxon>Pseudopedobacter</taxon>
    </lineage>
</organism>
<dbReference type="EMBL" id="QFOI01000274">
    <property type="protein sequence ID" value="PZP45286.1"/>
    <property type="molecule type" value="Genomic_DNA"/>
</dbReference>
<feature type="non-terminal residue" evidence="2">
    <location>
        <position position="372"/>
    </location>
</feature>
<dbReference type="InterPro" id="IPR008753">
    <property type="entry name" value="Peptidase_M13_N"/>
</dbReference>
<dbReference type="GO" id="GO:0016485">
    <property type="term" value="P:protein processing"/>
    <property type="evidence" value="ECO:0007669"/>
    <property type="project" value="TreeGrafter"/>
</dbReference>
<dbReference type="Gene3D" id="1.10.1380.10">
    <property type="entry name" value="Neutral endopeptidase , domain2"/>
    <property type="match status" value="1"/>
</dbReference>
<feature type="domain" description="Peptidase M13 N-terminal" evidence="1">
    <location>
        <begin position="43"/>
        <end position="372"/>
    </location>
</feature>
<dbReference type="GO" id="GO:0005886">
    <property type="term" value="C:plasma membrane"/>
    <property type="evidence" value="ECO:0007669"/>
    <property type="project" value="TreeGrafter"/>
</dbReference>
<dbReference type="PROSITE" id="PS51885">
    <property type="entry name" value="NEPRILYSIN"/>
    <property type="match status" value="1"/>
</dbReference>
<protein>
    <submittedName>
        <fullName evidence="2">M13 family peptidase</fullName>
    </submittedName>
</protein>
<accession>A0A2W5GHS0</accession>
<dbReference type="Proteomes" id="UP000249645">
    <property type="component" value="Unassembled WGS sequence"/>
</dbReference>
<dbReference type="AlphaFoldDB" id="A0A2W5GHS0"/>
<dbReference type="PANTHER" id="PTHR11733:SF167">
    <property type="entry name" value="FI17812P1-RELATED"/>
    <property type="match status" value="1"/>
</dbReference>
<name>A0A2W5GHS0_9SPHI</name>
<dbReference type="PROSITE" id="PS51257">
    <property type="entry name" value="PROKAR_LIPOPROTEIN"/>
    <property type="match status" value="1"/>
</dbReference>
<evidence type="ECO:0000313" key="3">
    <source>
        <dbReference type="Proteomes" id="UP000249645"/>
    </source>
</evidence>
<dbReference type="InterPro" id="IPR042089">
    <property type="entry name" value="Peptidase_M13_dom_2"/>
</dbReference>
<proteinExistence type="predicted"/>
<reference evidence="2 3" key="1">
    <citation type="submission" date="2017-11" db="EMBL/GenBank/DDBJ databases">
        <title>Infants hospitalized years apart are colonized by the same room-sourced microbial strains.</title>
        <authorList>
            <person name="Brooks B."/>
            <person name="Olm M.R."/>
            <person name="Firek B.A."/>
            <person name="Baker R."/>
            <person name="Thomas B.C."/>
            <person name="Morowitz M.J."/>
            <person name="Banfield J.F."/>
        </authorList>
    </citation>
    <scope>NUCLEOTIDE SEQUENCE [LARGE SCALE GENOMIC DNA]</scope>
    <source>
        <strain evidence="2">S2_009_000_R2_76</strain>
    </source>
</reference>
<dbReference type="Pfam" id="PF05649">
    <property type="entry name" value="Peptidase_M13_N"/>
    <property type="match status" value="1"/>
</dbReference>
<evidence type="ECO:0000313" key="2">
    <source>
        <dbReference type="EMBL" id="PZP45286.1"/>
    </source>
</evidence>
<comment type="caution">
    <text evidence="2">The sequence shown here is derived from an EMBL/GenBank/DDBJ whole genome shotgun (WGS) entry which is preliminary data.</text>
</comment>
<evidence type="ECO:0000259" key="1">
    <source>
        <dbReference type="Pfam" id="PF05649"/>
    </source>
</evidence>
<gene>
    <name evidence="2" type="ORF">DI598_13480</name>
</gene>
<dbReference type="PANTHER" id="PTHR11733">
    <property type="entry name" value="ZINC METALLOPROTEASE FAMILY M13 NEPRILYSIN-RELATED"/>
    <property type="match status" value="1"/>
</dbReference>
<sequence length="372" mass="42415">MKKLIGSLFMVSVMLQACKNSSNKDHSAPKDILVTDIDSTTIPGDDFFQYANGGWLKRNTIPDDETSWGIGYLVEEELYKRKKTINEDALKSNDVTSQLIANFWQSGMDTVNIDKQGIKPLQSELDSISNLRTTQQVVSYAAKLQRIGVDVLYSPAVYQDQKHSDEMGLYVNQGGLGLPNRDYYFNTDKRTSHIRSVYPTYIAKTFINMGIDSVQAKVKAANIVSFETKLAAKSRKLEALRDPYKNYNKFAINDFDKKYPNEEWKNSLHTIGVHSVDSIIVGQPEFLSELNSLLKSTPVETLKDYLTFHLISTYSKYLSQPFQNIYFDFYSKEIRGAKAMKPRWKRVLDVEESTIGEAVGQLFVKEYFNENA</sequence>
<dbReference type="SUPFAM" id="SSF55486">
    <property type="entry name" value="Metalloproteases ('zincins'), catalytic domain"/>
    <property type="match status" value="1"/>
</dbReference>